<evidence type="ECO:0000313" key="4">
    <source>
        <dbReference type="WBParaSite" id="ECPE_0001461601-mRNA-1"/>
    </source>
</evidence>
<evidence type="ECO:0000313" key="2">
    <source>
        <dbReference type="EMBL" id="VDP91848.1"/>
    </source>
</evidence>
<reference evidence="2 3" key="2">
    <citation type="submission" date="2018-11" db="EMBL/GenBank/DDBJ databases">
        <authorList>
            <consortium name="Pathogen Informatics"/>
        </authorList>
    </citation>
    <scope>NUCLEOTIDE SEQUENCE [LARGE SCALE GENOMIC DNA]</scope>
    <source>
        <strain evidence="2 3">Egypt</strain>
    </source>
</reference>
<dbReference type="Proteomes" id="UP000272942">
    <property type="component" value="Unassembled WGS sequence"/>
</dbReference>
<gene>
    <name evidence="2" type="ORF">ECPE_LOCUS14576</name>
</gene>
<feature type="compositionally biased region" description="Basic and acidic residues" evidence="1">
    <location>
        <begin position="129"/>
        <end position="138"/>
    </location>
</feature>
<reference evidence="4" key="1">
    <citation type="submission" date="2016-06" db="UniProtKB">
        <authorList>
            <consortium name="WormBaseParasite"/>
        </authorList>
    </citation>
    <scope>IDENTIFICATION</scope>
</reference>
<dbReference type="AlphaFoldDB" id="A0A183B5U1"/>
<dbReference type="OrthoDB" id="5975154at2759"/>
<sequence length="152" mass="16705">MTIWTEQIKLVVNTYLARLMFMSPPQRSRIVVPDDDEESLNSVGQLFRDAEMPSSQSPYHHSPDIALSTLVTATTTTPNQTGPAVVPNVAVSESSRKLEKIRIGVPPRTTVNGTIGTTRQGSDPAPSSQRDRVQERSSRSLLANVLDLDDDF</sequence>
<feature type="compositionally biased region" description="Polar residues" evidence="1">
    <location>
        <begin position="109"/>
        <end position="128"/>
    </location>
</feature>
<dbReference type="WBParaSite" id="ECPE_0001461601-mRNA-1">
    <property type="protein sequence ID" value="ECPE_0001461601-mRNA-1"/>
    <property type="gene ID" value="ECPE_0001461601"/>
</dbReference>
<evidence type="ECO:0000256" key="1">
    <source>
        <dbReference type="SAM" id="MobiDB-lite"/>
    </source>
</evidence>
<name>A0A183B5U1_9TREM</name>
<feature type="region of interest" description="Disordered" evidence="1">
    <location>
        <begin position="104"/>
        <end position="139"/>
    </location>
</feature>
<evidence type="ECO:0000313" key="3">
    <source>
        <dbReference type="Proteomes" id="UP000272942"/>
    </source>
</evidence>
<organism evidence="4">
    <name type="scientific">Echinostoma caproni</name>
    <dbReference type="NCBI Taxonomy" id="27848"/>
    <lineage>
        <taxon>Eukaryota</taxon>
        <taxon>Metazoa</taxon>
        <taxon>Spiralia</taxon>
        <taxon>Lophotrochozoa</taxon>
        <taxon>Platyhelminthes</taxon>
        <taxon>Trematoda</taxon>
        <taxon>Digenea</taxon>
        <taxon>Plagiorchiida</taxon>
        <taxon>Echinostomata</taxon>
        <taxon>Echinostomatoidea</taxon>
        <taxon>Echinostomatidae</taxon>
        <taxon>Echinostoma</taxon>
    </lineage>
</organism>
<keyword evidence="3" id="KW-1185">Reference proteome</keyword>
<proteinExistence type="predicted"/>
<accession>A0A183B5U1</accession>
<dbReference type="EMBL" id="UZAN01057929">
    <property type="protein sequence ID" value="VDP91848.1"/>
    <property type="molecule type" value="Genomic_DNA"/>
</dbReference>
<protein>
    <submittedName>
        <fullName evidence="2 4">Uncharacterized protein</fullName>
    </submittedName>
</protein>